<feature type="transmembrane region" description="Helical" evidence="1">
    <location>
        <begin position="245"/>
        <end position="264"/>
    </location>
</feature>
<proteinExistence type="predicted"/>
<organism evidence="2">
    <name type="scientific">marine sediment metagenome</name>
    <dbReference type="NCBI Taxonomy" id="412755"/>
    <lineage>
        <taxon>unclassified sequences</taxon>
        <taxon>metagenomes</taxon>
        <taxon>ecological metagenomes</taxon>
    </lineage>
</organism>
<dbReference type="AlphaFoldDB" id="A0A0F9QMK0"/>
<keyword evidence="1" id="KW-0812">Transmembrane</keyword>
<accession>A0A0F9QMK0</accession>
<keyword evidence="1" id="KW-1133">Transmembrane helix</keyword>
<dbReference type="EMBL" id="LAZR01001393">
    <property type="protein sequence ID" value="KKN45375.1"/>
    <property type="molecule type" value="Genomic_DNA"/>
</dbReference>
<protein>
    <submittedName>
        <fullName evidence="2">Uncharacterized protein</fullName>
    </submittedName>
</protein>
<name>A0A0F9QMK0_9ZZZZ</name>
<feature type="transmembrane region" description="Helical" evidence="1">
    <location>
        <begin position="295"/>
        <end position="315"/>
    </location>
</feature>
<feature type="transmembrane region" description="Helical" evidence="1">
    <location>
        <begin position="271"/>
        <end position="289"/>
    </location>
</feature>
<evidence type="ECO:0000313" key="2">
    <source>
        <dbReference type="EMBL" id="KKN45375.1"/>
    </source>
</evidence>
<gene>
    <name evidence="2" type="ORF">LCGC14_0683610</name>
</gene>
<evidence type="ECO:0000256" key="1">
    <source>
        <dbReference type="SAM" id="Phobius"/>
    </source>
</evidence>
<keyword evidence="1" id="KW-0472">Membrane</keyword>
<comment type="caution">
    <text evidence="2">The sequence shown here is derived from an EMBL/GenBank/DDBJ whole genome shotgun (WGS) entry which is preliminary data.</text>
</comment>
<sequence length="319" mass="34800">MKRVFMGLLLSLVLLLVVASPVWAVANPNSVSIGDIYVFRNTLETGDILVFVRYDVDYTTEPSESAEDTFQISIYDTDGSTLLFTRPLNYYQHNIISIYLDVDDNTLTWESAYYIRITGSPVIFSPLIEDTNIKTRVLSSGDYRSTDDLGGIMITQAGFLEPDLGDLLTANDLLNITGSTYFLKAVPGLSSMVPEIFSSTTQIIEWERPTLNRTGINRTVEHLPVSLNSAITGLDAIFGVTNHNWGGFAWVLLLGMMVGGVIFGTTRRPDVAVLGGVMGTLGLGAYLGVAQGGVMLFVLLVLTVIVIIFAVGYFARQLG</sequence>
<reference evidence="2" key="1">
    <citation type="journal article" date="2015" name="Nature">
        <title>Complex archaea that bridge the gap between prokaryotes and eukaryotes.</title>
        <authorList>
            <person name="Spang A."/>
            <person name="Saw J.H."/>
            <person name="Jorgensen S.L."/>
            <person name="Zaremba-Niedzwiedzka K."/>
            <person name="Martijn J."/>
            <person name="Lind A.E."/>
            <person name="van Eijk R."/>
            <person name="Schleper C."/>
            <person name="Guy L."/>
            <person name="Ettema T.J."/>
        </authorList>
    </citation>
    <scope>NUCLEOTIDE SEQUENCE</scope>
</reference>